<dbReference type="InterPro" id="IPR036291">
    <property type="entry name" value="NAD(P)-bd_dom_sf"/>
</dbReference>
<dbReference type="GO" id="GO:0004473">
    <property type="term" value="F:malate dehydrogenase (decarboxylating) (NADP+) activity"/>
    <property type="evidence" value="ECO:0007669"/>
    <property type="project" value="TreeGrafter"/>
</dbReference>
<gene>
    <name evidence="2" type="ORF">HPLM_LOCUS14091</name>
</gene>
<proteinExistence type="predicted"/>
<dbReference type="PANTHER" id="PTHR23406:SF90">
    <property type="entry name" value="MALIC ENZYME-RELATED"/>
    <property type="match status" value="1"/>
</dbReference>
<dbReference type="Proteomes" id="UP000268014">
    <property type="component" value="Unassembled WGS sequence"/>
</dbReference>
<dbReference type="InterPro" id="IPR012302">
    <property type="entry name" value="Malic_NAD-bd"/>
</dbReference>
<dbReference type="GO" id="GO:0005739">
    <property type="term" value="C:mitochondrion"/>
    <property type="evidence" value="ECO:0007669"/>
    <property type="project" value="TreeGrafter"/>
</dbReference>
<protein>
    <submittedName>
        <fullName evidence="4">Malic_M domain-containing protein</fullName>
    </submittedName>
</protein>
<dbReference type="GO" id="GO:0051287">
    <property type="term" value="F:NAD binding"/>
    <property type="evidence" value="ECO:0007669"/>
    <property type="project" value="InterPro"/>
</dbReference>
<evidence type="ECO:0000259" key="1">
    <source>
        <dbReference type="SMART" id="SM00919"/>
    </source>
</evidence>
<dbReference type="WBParaSite" id="HPLM_0001409901-mRNA-1">
    <property type="protein sequence ID" value="HPLM_0001409901-mRNA-1"/>
    <property type="gene ID" value="HPLM_0001409901"/>
</dbReference>
<dbReference type="Gene3D" id="3.40.50.720">
    <property type="entry name" value="NAD(P)-binding Rossmann-like Domain"/>
    <property type="match status" value="1"/>
</dbReference>
<keyword evidence="3" id="KW-1185">Reference proteome</keyword>
<dbReference type="SMART" id="SM00919">
    <property type="entry name" value="Malic_M"/>
    <property type="match status" value="1"/>
</dbReference>
<dbReference type="SUPFAM" id="SSF51735">
    <property type="entry name" value="NAD(P)-binding Rossmann-fold domains"/>
    <property type="match status" value="1"/>
</dbReference>
<dbReference type="STRING" id="6290.A0A0N4WRI3"/>
<accession>A0A0N4WRI3</accession>
<evidence type="ECO:0000313" key="4">
    <source>
        <dbReference type="WBParaSite" id="HPLM_0001409901-mRNA-1"/>
    </source>
</evidence>
<dbReference type="PANTHER" id="PTHR23406">
    <property type="entry name" value="MALIC ENZYME-RELATED"/>
    <property type="match status" value="1"/>
</dbReference>
<dbReference type="Pfam" id="PF03949">
    <property type="entry name" value="Malic_M"/>
    <property type="match status" value="1"/>
</dbReference>
<evidence type="ECO:0000313" key="2">
    <source>
        <dbReference type="EMBL" id="VDO51807.1"/>
    </source>
</evidence>
<dbReference type="OMA" id="VSINTIW"/>
<organism evidence="4">
    <name type="scientific">Haemonchus placei</name>
    <name type="common">Barber's pole worm</name>
    <dbReference type="NCBI Taxonomy" id="6290"/>
    <lineage>
        <taxon>Eukaryota</taxon>
        <taxon>Metazoa</taxon>
        <taxon>Ecdysozoa</taxon>
        <taxon>Nematoda</taxon>
        <taxon>Chromadorea</taxon>
        <taxon>Rhabditida</taxon>
        <taxon>Rhabditina</taxon>
        <taxon>Rhabditomorpha</taxon>
        <taxon>Strongyloidea</taxon>
        <taxon>Trichostrongylidae</taxon>
        <taxon>Haemonchus</taxon>
    </lineage>
</organism>
<feature type="domain" description="Malic enzyme NAD-binding" evidence="1">
    <location>
        <begin position="9"/>
        <end position="112"/>
    </location>
</feature>
<dbReference type="OrthoDB" id="5365701at2759"/>
<dbReference type="AlphaFoldDB" id="A0A0N4WRI3"/>
<reference evidence="4" key="1">
    <citation type="submission" date="2017-02" db="UniProtKB">
        <authorList>
            <consortium name="WormBaseParasite"/>
        </authorList>
    </citation>
    <scope>IDENTIFICATION</scope>
</reference>
<name>A0A0N4WRI3_HAEPC</name>
<dbReference type="EMBL" id="UZAF01018444">
    <property type="protein sequence ID" value="VDO51807.1"/>
    <property type="molecule type" value="Genomic_DNA"/>
</dbReference>
<reference evidence="2 3" key="2">
    <citation type="submission" date="2018-11" db="EMBL/GenBank/DDBJ databases">
        <authorList>
            <consortium name="Pathogen Informatics"/>
        </authorList>
    </citation>
    <scope>NUCLEOTIDE SEQUENCE [LARGE SCALE GENOMIC DNA]</scope>
    <source>
        <strain evidence="2 3">MHpl1</strain>
    </source>
</reference>
<dbReference type="GO" id="GO:0006108">
    <property type="term" value="P:malate metabolic process"/>
    <property type="evidence" value="ECO:0007669"/>
    <property type="project" value="TreeGrafter"/>
</dbReference>
<sequence>MTTVFLTPQNKIPFQGAVLFASGSPFDDVEYNGKLFKPGQGNNSYIFPGVALGAILFKAKHIPDKAFLLAARRCAESVTVKSLEKYSRLYPRLKDIRELSVHIAVDVGNFFYQNNLATLHPEPEDKEMFIRSQIYSVEYDELINKTYDWPAKDSKHGFPVPVLPRSSMDDE</sequence>
<evidence type="ECO:0000313" key="3">
    <source>
        <dbReference type="Proteomes" id="UP000268014"/>
    </source>
</evidence>